<dbReference type="InterPro" id="IPR000577">
    <property type="entry name" value="Carb_kinase_FGGY"/>
</dbReference>
<dbReference type="GO" id="GO:0005524">
    <property type="term" value="F:ATP binding"/>
    <property type="evidence" value="ECO:0007669"/>
    <property type="project" value="UniProtKB-KW"/>
</dbReference>
<feature type="domain" description="Carbohydrate kinase FGGY C-terminal" evidence="7">
    <location>
        <begin position="255"/>
        <end position="440"/>
    </location>
</feature>
<evidence type="ECO:0000256" key="1">
    <source>
        <dbReference type="ARBA" id="ARBA00009156"/>
    </source>
</evidence>
<dbReference type="EMBL" id="VFSV01000040">
    <property type="protein sequence ID" value="TRD15532.1"/>
    <property type="molecule type" value="Genomic_DNA"/>
</dbReference>
<dbReference type="RefSeq" id="WP_142835796.1">
    <property type="nucleotide sequence ID" value="NZ_VFSV01000040.1"/>
</dbReference>
<gene>
    <name evidence="8" type="ORF">FEV53_16025</name>
</gene>
<keyword evidence="4 8" id="KW-0418">Kinase</keyword>
<dbReference type="SUPFAM" id="SSF53067">
    <property type="entry name" value="Actin-like ATPase domain"/>
    <property type="match status" value="2"/>
</dbReference>
<dbReference type="InterPro" id="IPR018485">
    <property type="entry name" value="FGGY_C"/>
</dbReference>
<dbReference type="Proteomes" id="UP000318590">
    <property type="component" value="Unassembled WGS sequence"/>
</dbReference>
<keyword evidence="9" id="KW-1185">Reference proteome</keyword>
<dbReference type="Gene3D" id="3.30.420.40">
    <property type="match status" value="2"/>
</dbReference>
<dbReference type="GO" id="GO:0019563">
    <property type="term" value="P:glycerol catabolic process"/>
    <property type="evidence" value="ECO:0007669"/>
    <property type="project" value="TreeGrafter"/>
</dbReference>
<keyword evidence="3" id="KW-0547">Nucleotide-binding</keyword>
<dbReference type="GO" id="GO:0004370">
    <property type="term" value="F:glycerol kinase activity"/>
    <property type="evidence" value="ECO:0007669"/>
    <property type="project" value="TreeGrafter"/>
</dbReference>
<comment type="caution">
    <text evidence="8">The sequence shown here is derived from an EMBL/GenBank/DDBJ whole genome shotgun (WGS) entry which is preliminary data.</text>
</comment>
<protein>
    <submittedName>
        <fullName evidence="8">Glycerol kinase</fullName>
    </submittedName>
</protein>
<evidence type="ECO:0000259" key="7">
    <source>
        <dbReference type="Pfam" id="PF02782"/>
    </source>
</evidence>
<feature type="domain" description="Carbohydrate kinase FGGY N-terminal" evidence="6">
    <location>
        <begin position="6"/>
        <end position="245"/>
    </location>
</feature>
<keyword evidence="2" id="KW-0808">Transferase</keyword>
<evidence type="ECO:0000256" key="3">
    <source>
        <dbReference type="ARBA" id="ARBA00022741"/>
    </source>
</evidence>
<evidence type="ECO:0000256" key="5">
    <source>
        <dbReference type="ARBA" id="ARBA00022840"/>
    </source>
</evidence>
<dbReference type="PANTHER" id="PTHR10196:SF69">
    <property type="entry name" value="GLYCEROL KINASE"/>
    <property type="match status" value="1"/>
</dbReference>
<dbReference type="GO" id="GO:0005829">
    <property type="term" value="C:cytosol"/>
    <property type="evidence" value="ECO:0007669"/>
    <property type="project" value="TreeGrafter"/>
</dbReference>
<dbReference type="PANTHER" id="PTHR10196">
    <property type="entry name" value="SUGAR KINASE"/>
    <property type="match status" value="1"/>
</dbReference>
<organism evidence="8 9">
    <name type="scientific">Palleronia caenipelagi</name>
    <dbReference type="NCBI Taxonomy" id="2489174"/>
    <lineage>
        <taxon>Bacteria</taxon>
        <taxon>Pseudomonadati</taxon>
        <taxon>Pseudomonadota</taxon>
        <taxon>Alphaproteobacteria</taxon>
        <taxon>Rhodobacterales</taxon>
        <taxon>Roseobacteraceae</taxon>
        <taxon>Palleronia</taxon>
    </lineage>
</organism>
<sequence>MAQRAILAIDEGTTNSKAILVTQTGDIIASGSAPVPIEYPQSGWVQQDANLIWEATQQAMTDCLAAAPDTEIVAIGLSNQRESILIWDRQTGAPLGPVVTWQCRRTAKSCQALIDAGHEPMVIARTGLPLDPLFPPTKAAWLVEHYGNEVPDICIGTVDSWLIWKLSGGKIHATDRSNAARTQLFNLAEGCWDEDLCEIFGIRTSFLPEVHDSAHLFAETRNVDAVPDGVPIASAIGDSHAALFGHGAFNHGDGKITFGTGSSVMTTIPEFIAPPAGITTTIAWSLDGKSTYAFEGNILVSASILPWTAELLGLPDVEHLLELAQTVQSTQGTALVPAHVGLGAPHWNSEARGMISGLSFGSGPAHVARAATESIALQVHDVFTIMTAAAKGIGRLSVDGGPSKNTFLMQMVADYLNHTITPCRNAEVSALGAAHLAGLATGFWQDLEEVGRLAHHGPEILPTMTPEARQTNLDVWRKAVARTLAPI</sequence>
<evidence type="ECO:0000256" key="4">
    <source>
        <dbReference type="ARBA" id="ARBA00022777"/>
    </source>
</evidence>
<name>A0A547PN01_9RHOB</name>
<evidence type="ECO:0000259" key="6">
    <source>
        <dbReference type="Pfam" id="PF00370"/>
    </source>
</evidence>
<proteinExistence type="inferred from homology"/>
<dbReference type="OrthoDB" id="9805576at2"/>
<dbReference type="CDD" id="cd07769">
    <property type="entry name" value="ASKHA_NBD_FGGY_GK"/>
    <property type="match status" value="1"/>
</dbReference>
<dbReference type="Pfam" id="PF02782">
    <property type="entry name" value="FGGY_C"/>
    <property type="match status" value="1"/>
</dbReference>
<comment type="similarity">
    <text evidence="1">Belongs to the FGGY kinase family.</text>
</comment>
<dbReference type="InterPro" id="IPR018484">
    <property type="entry name" value="FGGY_N"/>
</dbReference>
<dbReference type="Pfam" id="PF00370">
    <property type="entry name" value="FGGY_N"/>
    <property type="match status" value="1"/>
</dbReference>
<evidence type="ECO:0000313" key="9">
    <source>
        <dbReference type="Proteomes" id="UP000318590"/>
    </source>
</evidence>
<reference evidence="8 9" key="1">
    <citation type="submission" date="2019-06" db="EMBL/GenBank/DDBJ databases">
        <title>Paenimaribius caenipelagi gen. nov., sp. nov., isolated from a tidal flat.</title>
        <authorList>
            <person name="Yoon J.-H."/>
        </authorList>
    </citation>
    <scope>NUCLEOTIDE SEQUENCE [LARGE SCALE GENOMIC DNA]</scope>
    <source>
        <strain evidence="8 9">JBTF-M29</strain>
    </source>
</reference>
<dbReference type="InterPro" id="IPR043129">
    <property type="entry name" value="ATPase_NBD"/>
</dbReference>
<evidence type="ECO:0000256" key="2">
    <source>
        <dbReference type="ARBA" id="ARBA00022679"/>
    </source>
</evidence>
<keyword evidence="5" id="KW-0067">ATP-binding</keyword>
<evidence type="ECO:0000313" key="8">
    <source>
        <dbReference type="EMBL" id="TRD15532.1"/>
    </source>
</evidence>
<dbReference type="PIRSF" id="PIRSF000538">
    <property type="entry name" value="GlpK"/>
    <property type="match status" value="1"/>
</dbReference>
<dbReference type="AlphaFoldDB" id="A0A547PN01"/>
<accession>A0A547PN01</accession>